<dbReference type="GO" id="GO:0008270">
    <property type="term" value="F:zinc ion binding"/>
    <property type="evidence" value="ECO:0007669"/>
    <property type="project" value="UniProtKB-KW"/>
</dbReference>
<accession>A0AAF3ESV8</accession>
<dbReference type="AlphaFoldDB" id="A0AAF3ESV8"/>
<evidence type="ECO:0000259" key="3">
    <source>
        <dbReference type="PROSITE" id="PS50157"/>
    </source>
</evidence>
<keyword evidence="1" id="KW-0863">Zinc-finger</keyword>
<feature type="region of interest" description="Disordered" evidence="2">
    <location>
        <begin position="1"/>
        <end position="80"/>
    </location>
</feature>
<feature type="domain" description="C2H2-type" evidence="3">
    <location>
        <begin position="160"/>
        <end position="184"/>
    </location>
</feature>
<feature type="compositionally biased region" description="Basic and acidic residues" evidence="2">
    <location>
        <begin position="10"/>
        <end position="24"/>
    </location>
</feature>
<organism evidence="4 5">
    <name type="scientific">Mesorhabditis belari</name>
    <dbReference type="NCBI Taxonomy" id="2138241"/>
    <lineage>
        <taxon>Eukaryota</taxon>
        <taxon>Metazoa</taxon>
        <taxon>Ecdysozoa</taxon>
        <taxon>Nematoda</taxon>
        <taxon>Chromadorea</taxon>
        <taxon>Rhabditida</taxon>
        <taxon>Rhabditina</taxon>
        <taxon>Rhabditomorpha</taxon>
        <taxon>Rhabditoidea</taxon>
        <taxon>Rhabditidae</taxon>
        <taxon>Mesorhabditinae</taxon>
        <taxon>Mesorhabditis</taxon>
    </lineage>
</organism>
<keyword evidence="1" id="KW-0862">Zinc</keyword>
<dbReference type="PROSITE" id="PS50157">
    <property type="entry name" value="ZINC_FINGER_C2H2_2"/>
    <property type="match status" value="1"/>
</dbReference>
<sequence length="322" mass="35720">MGRRKQIRPMKIDTDSEKIKEIEQPAKPTTTPSISSISSIFSEPSEPKSDQKMNIILENPRKRRHSPERAFPKNPSKSANPLEALERSLEKIQPKIGAVNEENVTARGPVIKTSSFSTIPATFPSTSSDGLCSLYKFVSSIHHSERSSPKTHQEETCSILRCLECGAAFSQMDHLVAHMTTTRHFAPLTQRANQNNGWSLPSPAHRKSAQFVTELPKNPAIPKATDCRSFSPMTFSNLLPPGLGLACSHCGETPENIGLHLKKEHRIEIRSLTDWLTNVRMVAVTMKKGEPIDLVASPHRKAPLDSPHLSSLMHMIDSVDQT</sequence>
<dbReference type="Proteomes" id="UP000887575">
    <property type="component" value="Unassembled WGS sequence"/>
</dbReference>
<evidence type="ECO:0000313" key="4">
    <source>
        <dbReference type="Proteomes" id="UP000887575"/>
    </source>
</evidence>
<name>A0AAF3ESV8_9BILA</name>
<feature type="compositionally biased region" description="Low complexity" evidence="2">
    <location>
        <begin position="27"/>
        <end position="44"/>
    </location>
</feature>
<dbReference type="PROSITE" id="PS00028">
    <property type="entry name" value="ZINC_FINGER_C2H2_1"/>
    <property type="match status" value="1"/>
</dbReference>
<evidence type="ECO:0000256" key="1">
    <source>
        <dbReference type="PROSITE-ProRule" id="PRU00042"/>
    </source>
</evidence>
<keyword evidence="1" id="KW-0479">Metal-binding</keyword>
<proteinExistence type="predicted"/>
<evidence type="ECO:0000256" key="2">
    <source>
        <dbReference type="SAM" id="MobiDB-lite"/>
    </source>
</evidence>
<keyword evidence="4" id="KW-1185">Reference proteome</keyword>
<reference evidence="5" key="1">
    <citation type="submission" date="2024-02" db="UniProtKB">
        <authorList>
            <consortium name="WormBaseParasite"/>
        </authorList>
    </citation>
    <scope>IDENTIFICATION</scope>
</reference>
<dbReference type="WBParaSite" id="MBELARI_LOCUS17217">
    <property type="protein sequence ID" value="MBELARI_LOCUS17217"/>
    <property type="gene ID" value="MBELARI_LOCUS17217"/>
</dbReference>
<evidence type="ECO:0000313" key="5">
    <source>
        <dbReference type="WBParaSite" id="MBELARI_LOCUS17217"/>
    </source>
</evidence>
<dbReference type="InterPro" id="IPR013087">
    <property type="entry name" value="Znf_C2H2_type"/>
</dbReference>
<dbReference type="SMART" id="SM00355">
    <property type="entry name" value="ZnF_C2H2"/>
    <property type="match status" value="2"/>
</dbReference>
<protein>
    <recommendedName>
        <fullName evidence="3">C2H2-type domain-containing protein</fullName>
    </recommendedName>
</protein>